<protein>
    <submittedName>
        <fullName evidence="3">Glycine betaine/proline transport system substrate-binding protein</fullName>
    </submittedName>
</protein>
<accession>A0A420WVR9</accession>
<dbReference type="InterPro" id="IPR007210">
    <property type="entry name" value="ABC_Gly_betaine_transp_sub-bd"/>
</dbReference>
<dbReference type="EMBL" id="RBIN01000006">
    <property type="protein sequence ID" value="RKR02635.1"/>
    <property type="molecule type" value="Genomic_DNA"/>
</dbReference>
<organism evidence="3 4">
    <name type="scientific">Kushneria sinocarnis</name>
    <dbReference type="NCBI Taxonomy" id="595502"/>
    <lineage>
        <taxon>Bacteria</taxon>
        <taxon>Pseudomonadati</taxon>
        <taxon>Pseudomonadota</taxon>
        <taxon>Gammaproteobacteria</taxon>
        <taxon>Oceanospirillales</taxon>
        <taxon>Halomonadaceae</taxon>
        <taxon>Kushneria</taxon>
    </lineage>
</organism>
<keyword evidence="1" id="KW-0732">Signal</keyword>
<proteinExistence type="predicted"/>
<dbReference type="NCBIfam" id="TIGR03414">
    <property type="entry name" value="ABC_choline_bnd"/>
    <property type="match status" value="1"/>
</dbReference>
<dbReference type="GO" id="GO:0033265">
    <property type="term" value="F:choline binding"/>
    <property type="evidence" value="ECO:0007669"/>
    <property type="project" value="InterPro"/>
</dbReference>
<comment type="caution">
    <text evidence="3">The sequence shown here is derived from an EMBL/GenBank/DDBJ whole genome shotgun (WGS) entry which is preliminary data.</text>
</comment>
<dbReference type="GO" id="GO:0022857">
    <property type="term" value="F:transmembrane transporter activity"/>
    <property type="evidence" value="ECO:0007669"/>
    <property type="project" value="InterPro"/>
</dbReference>
<dbReference type="CDD" id="cd13640">
    <property type="entry name" value="PBP2_ChoX"/>
    <property type="match status" value="1"/>
</dbReference>
<evidence type="ECO:0000313" key="4">
    <source>
        <dbReference type="Proteomes" id="UP000281975"/>
    </source>
</evidence>
<sequence>MKGQVRAAGTGVGRVVAALVLAGSATMATTARAEVPQSCQTVRFAEVGWTDITATTALARTVFEALGYATRAETVSVPVAYSALKSGDLDVFLGNWMPSMASISDPYIDKGQVDRLTANLKGAKYTLAVPQYVIDAGVTSVAELDANRDRFDERIYGIEAGNDGNQIIQQMIDKDFDGLGDWKLVASSEAGMLSQVRTAVRNREWIVFLGWAPHPMNTRFEIGYLSGADDYFGPNFGGATVYTNTRGGYVNECANAGRLLEQMTFTLPMENELMGAIMNEDREPMAAAREWLAAHPGTLEGWLQGVTTVTGQPGADAVAAALE</sequence>
<feature type="chain" id="PRO_5019413168" evidence="1">
    <location>
        <begin position="34"/>
        <end position="323"/>
    </location>
</feature>
<dbReference type="Proteomes" id="UP000281975">
    <property type="component" value="Unassembled WGS sequence"/>
</dbReference>
<dbReference type="Pfam" id="PF04069">
    <property type="entry name" value="OpuAC"/>
    <property type="match status" value="1"/>
</dbReference>
<evidence type="ECO:0000259" key="2">
    <source>
        <dbReference type="Pfam" id="PF04069"/>
    </source>
</evidence>
<dbReference type="Gene3D" id="3.40.190.10">
    <property type="entry name" value="Periplasmic binding protein-like II"/>
    <property type="match status" value="1"/>
</dbReference>
<dbReference type="AlphaFoldDB" id="A0A420WVR9"/>
<name>A0A420WVR9_9GAMM</name>
<dbReference type="GO" id="GO:0015871">
    <property type="term" value="P:choline transport"/>
    <property type="evidence" value="ECO:0007669"/>
    <property type="project" value="InterPro"/>
</dbReference>
<dbReference type="RefSeq" id="WP_425454111.1">
    <property type="nucleotide sequence ID" value="NZ_RBIN01000006.1"/>
</dbReference>
<evidence type="ECO:0000256" key="1">
    <source>
        <dbReference type="SAM" id="SignalP"/>
    </source>
</evidence>
<dbReference type="Gene3D" id="3.40.190.100">
    <property type="entry name" value="Glycine betaine-binding periplasmic protein, domain 2"/>
    <property type="match status" value="1"/>
</dbReference>
<feature type="domain" description="ABC-type glycine betaine transport system substrate-binding" evidence="2">
    <location>
        <begin position="41"/>
        <end position="293"/>
    </location>
</feature>
<dbReference type="SUPFAM" id="SSF53850">
    <property type="entry name" value="Periplasmic binding protein-like II"/>
    <property type="match status" value="1"/>
</dbReference>
<gene>
    <name evidence="3" type="ORF">C7446_2355</name>
</gene>
<dbReference type="InterPro" id="IPR017783">
    <property type="entry name" value="ABC_choline_sub-bd"/>
</dbReference>
<dbReference type="GO" id="GO:0042597">
    <property type="term" value="C:periplasmic space"/>
    <property type="evidence" value="ECO:0007669"/>
    <property type="project" value="InterPro"/>
</dbReference>
<reference evidence="3 4" key="1">
    <citation type="submission" date="2018-10" db="EMBL/GenBank/DDBJ databases">
        <title>Genomic Encyclopedia of Type Strains, Phase IV (KMG-IV): sequencing the most valuable type-strain genomes for metagenomic binning, comparative biology and taxonomic classification.</title>
        <authorList>
            <person name="Goeker M."/>
        </authorList>
    </citation>
    <scope>NUCLEOTIDE SEQUENCE [LARGE SCALE GENOMIC DNA]</scope>
    <source>
        <strain evidence="3 4">DSM 23229</strain>
    </source>
</reference>
<evidence type="ECO:0000313" key="3">
    <source>
        <dbReference type="EMBL" id="RKR02635.1"/>
    </source>
</evidence>
<dbReference type="GO" id="GO:0043190">
    <property type="term" value="C:ATP-binding cassette (ABC) transporter complex"/>
    <property type="evidence" value="ECO:0007669"/>
    <property type="project" value="InterPro"/>
</dbReference>
<keyword evidence="4" id="KW-1185">Reference proteome</keyword>
<feature type="signal peptide" evidence="1">
    <location>
        <begin position="1"/>
        <end position="33"/>
    </location>
</feature>